<dbReference type="Proteomes" id="UP001150581">
    <property type="component" value="Unassembled WGS sequence"/>
</dbReference>
<name>A0ACC1I9I5_9FUNG</name>
<evidence type="ECO:0000313" key="1">
    <source>
        <dbReference type="EMBL" id="KAJ1890966.1"/>
    </source>
</evidence>
<sequence>MSQRSILHSHSDSDSESACANPLFFKWVNEWYNKACKSNAKTQYTLKKALNSLRLYPLRIENPQETVQLQGIGQGIANRLTQRMIAWRKENGIPDPVVNSISEQASVADGRLAAGLENGLKQSAPRLYVPRYRSGTFALLIGLFKTYCLYGPDYFIPKNQLIPMCEQYTDTPFHVAGGSGGGSRGSGSSHYSGGRGGSAQGGNFVHTAWSGMKTLETKSLVERQGGVKFCLTEEGLDIAIKVVDVLRVRNELPADDERIFASFVRPEAELDAPTNHDNVESEDEIEDEDDWVAGLAPLPYIRSAGRDMGLPPPMPRSTTGRGAYLTSGGNGGPARHLLRNQSAAFGQSSSPSRSFSRNSSPSILAEIELADLIHYPAGEYEIILIVDNREVHSVSDRNLITKELEEHHINIEIRPLTVGDYLWIARAKQSGTCRHLPDIVLDYVVERKRMDDLCASIRDGRYKEQHSRIHGTGFKNVVYIVEGNDPDAVSRLGESAVNSALSQIQIHHGFHLKRPGTFEATLRLLRQTTCVLQDSLKDVYAVPDHMIGQKGFSSLKKSIQARFPHVHLAMTFDAYDVVSNKSGTLTVGEIYLRMLLTLRGISADKALAIGWQYQTPTQLFKALLGDPNDSNGSEKLLEDLTMYGSRRKLGPALGKRIAQFWTAESFVTSTN</sequence>
<reference evidence="1" key="1">
    <citation type="submission" date="2022-07" db="EMBL/GenBank/DDBJ databases">
        <title>Phylogenomic reconstructions and comparative analyses of Kickxellomycotina fungi.</title>
        <authorList>
            <person name="Reynolds N.K."/>
            <person name="Stajich J.E."/>
            <person name="Barry K."/>
            <person name="Grigoriev I.V."/>
            <person name="Crous P."/>
            <person name="Smith M.E."/>
        </authorList>
    </citation>
    <scope>NUCLEOTIDE SEQUENCE</scope>
    <source>
        <strain evidence="1">Benny 63K</strain>
    </source>
</reference>
<organism evidence="1 2">
    <name type="scientific">Kickxella alabastrina</name>
    <dbReference type="NCBI Taxonomy" id="61397"/>
    <lineage>
        <taxon>Eukaryota</taxon>
        <taxon>Fungi</taxon>
        <taxon>Fungi incertae sedis</taxon>
        <taxon>Zoopagomycota</taxon>
        <taxon>Kickxellomycotina</taxon>
        <taxon>Kickxellomycetes</taxon>
        <taxon>Kickxellales</taxon>
        <taxon>Kickxellaceae</taxon>
        <taxon>Kickxella</taxon>
    </lineage>
</organism>
<proteinExistence type="predicted"/>
<keyword evidence="1" id="KW-0540">Nuclease</keyword>
<accession>A0ACC1I9I5</accession>
<evidence type="ECO:0000313" key="2">
    <source>
        <dbReference type="Proteomes" id="UP001150581"/>
    </source>
</evidence>
<protein>
    <submittedName>
        <fullName evidence="1">Crossover junction endonuclease mus81</fullName>
    </submittedName>
</protein>
<comment type="caution">
    <text evidence="1">The sequence shown here is derived from an EMBL/GenBank/DDBJ whole genome shotgun (WGS) entry which is preliminary data.</text>
</comment>
<keyword evidence="1" id="KW-0378">Hydrolase</keyword>
<keyword evidence="2" id="KW-1185">Reference proteome</keyword>
<dbReference type="EMBL" id="JANBPG010001243">
    <property type="protein sequence ID" value="KAJ1890966.1"/>
    <property type="molecule type" value="Genomic_DNA"/>
</dbReference>
<keyword evidence="1" id="KW-0255">Endonuclease</keyword>
<gene>
    <name evidence="1" type="primary">MUS81_2</name>
    <name evidence="1" type="ORF">LPJ66_007188</name>
</gene>